<dbReference type="EMBL" id="BART01026863">
    <property type="protein sequence ID" value="GAH02008.1"/>
    <property type="molecule type" value="Genomic_DNA"/>
</dbReference>
<gene>
    <name evidence="1" type="ORF">S01H4_47780</name>
</gene>
<dbReference type="AlphaFoldDB" id="X1E040"/>
<protein>
    <submittedName>
        <fullName evidence="1">Uncharacterized protein</fullName>
    </submittedName>
</protein>
<sequence length="55" mass="6430">MEIVRLENGNVELRDGGVFVWSIPQLPTEIKPIDKEIRDHVKLFQSDGRVEYLHL</sequence>
<organism evidence="1">
    <name type="scientific">marine sediment metagenome</name>
    <dbReference type="NCBI Taxonomy" id="412755"/>
    <lineage>
        <taxon>unclassified sequences</taxon>
        <taxon>metagenomes</taxon>
        <taxon>ecological metagenomes</taxon>
    </lineage>
</organism>
<feature type="non-terminal residue" evidence="1">
    <location>
        <position position="55"/>
    </location>
</feature>
<evidence type="ECO:0000313" key="1">
    <source>
        <dbReference type="EMBL" id="GAH02008.1"/>
    </source>
</evidence>
<reference evidence="1" key="1">
    <citation type="journal article" date="2014" name="Front. Microbiol.">
        <title>High frequency of phylogenetically diverse reductive dehalogenase-homologous genes in deep subseafloor sedimentary metagenomes.</title>
        <authorList>
            <person name="Kawai M."/>
            <person name="Futagami T."/>
            <person name="Toyoda A."/>
            <person name="Takaki Y."/>
            <person name="Nishi S."/>
            <person name="Hori S."/>
            <person name="Arai W."/>
            <person name="Tsubouchi T."/>
            <person name="Morono Y."/>
            <person name="Uchiyama I."/>
            <person name="Ito T."/>
            <person name="Fujiyama A."/>
            <person name="Inagaki F."/>
            <person name="Takami H."/>
        </authorList>
    </citation>
    <scope>NUCLEOTIDE SEQUENCE</scope>
    <source>
        <strain evidence="1">Expedition CK06-06</strain>
    </source>
</reference>
<name>X1E040_9ZZZZ</name>
<proteinExistence type="predicted"/>
<accession>X1E040</accession>
<comment type="caution">
    <text evidence="1">The sequence shown here is derived from an EMBL/GenBank/DDBJ whole genome shotgun (WGS) entry which is preliminary data.</text>
</comment>